<proteinExistence type="predicted"/>
<sequence>METQITEVNRIIDTYLNFEFLSAIDEGQYKETVIEFFKNMDQLKARGLDKNDEFIRFINEIYYDRSEKFEEHPVYEERIQTVFSEITEYCSPPYFWTTPLEVYLKNKWGLLVNDDI</sequence>
<name>A0A3D9CFX8_9FLAO</name>
<gene>
    <name evidence="1" type="ORF">DRF59_19790</name>
</gene>
<accession>A0A3D9CFX8</accession>
<dbReference type="OrthoDB" id="1261889at2"/>
<evidence type="ECO:0000313" key="1">
    <source>
        <dbReference type="EMBL" id="REC64648.1"/>
    </source>
</evidence>
<dbReference type="AlphaFoldDB" id="A0A3D9CFX8"/>
<comment type="caution">
    <text evidence="1">The sequence shown here is derived from an EMBL/GenBank/DDBJ whole genome shotgun (WGS) entry which is preliminary data.</text>
</comment>
<dbReference type="EMBL" id="QNUE01000027">
    <property type="protein sequence ID" value="REC64648.1"/>
    <property type="molecule type" value="Genomic_DNA"/>
</dbReference>
<evidence type="ECO:0000313" key="2">
    <source>
        <dbReference type="Proteomes" id="UP000256769"/>
    </source>
</evidence>
<protein>
    <recommendedName>
        <fullName evidence="3">CdiI immunity protein domain-containing protein</fullName>
    </recommendedName>
</protein>
<dbReference type="Proteomes" id="UP000256769">
    <property type="component" value="Unassembled WGS sequence"/>
</dbReference>
<evidence type="ECO:0008006" key="3">
    <source>
        <dbReference type="Google" id="ProtNLM"/>
    </source>
</evidence>
<keyword evidence="2" id="KW-1185">Reference proteome</keyword>
<organism evidence="1 2">
    <name type="scientific">Chryseobacterium flavum</name>
    <dbReference type="NCBI Taxonomy" id="415851"/>
    <lineage>
        <taxon>Bacteria</taxon>
        <taxon>Pseudomonadati</taxon>
        <taxon>Bacteroidota</taxon>
        <taxon>Flavobacteriia</taxon>
        <taxon>Flavobacteriales</taxon>
        <taxon>Weeksellaceae</taxon>
        <taxon>Chryseobacterium group</taxon>
        <taxon>Chryseobacterium</taxon>
    </lineage>
</organism>
<reference evidence="1 2" key="1">
    <citation type="journal article" date="2007" name="Int. J. Syst. Evol. Microbiol.">
        <title>Chryseobacterium flavum sp. nov., isolated from polluted soil.</title>
        <authorList>
            <person name="Zhou Y."/>
            <person name="Dong J."/>
            <person name="Wang X."/>
            <person name="Huang X."/>
            <person name="Zhang K.Y."/>
            <person name="Zhang Y.Q."/>
            <person name="Guo Y.F."/>
            <person name="Lai R."/>
            <person name="Li W.J."/>
        </authorList>
    </citation>
    <scope>NUCLEOTIDE SEQUENCE [LARGE SCALE GENOMIC DNA]</scope>
    <source>
        <strain evidence="1 2">KCTC 12877</strain>
    </source>
</reference>
<dbReference type="RefSeq" id="WP_115964200.1">
    <property type="nucleotide sequence ID" value="NZ_CBCRVL010000019.1"/>
</dbReference>